<gene>
    <name evidence="1" type="ORF">Sango_1726600</name>
</gene>
<comment type="caution">
    <text evidence="1">The sequence shown here is derived from an EMBL/GenBank/DDBJ whole genome shotgun (WGS) entry which is preliminary data.</text>
</comment>
<accession>A0AAE1WLD4</accession>
<dbReference type="AlphaFoldDB" id="A0AAE1WLD4"/>
<organism evidence="1 2">
    <name type="scientific">Sesamum angolense</name>
    <dbReference type="NCBI Taxonomy" id="2727404"/>
    <lineage>
        <taxon>Eukaryota</taxon>
        <taxon>Viridiplantae</taxon>
        <taxon>Streptophyta</taxon>
        <taxon>Embryophyta</taxon>
        <taxon>Tracheophyta</taxon>
        <taxon>Spermatophyta</taxon>
        <taxon>Magnoliopsida</taxon>
        <taxon>eudicotyledons</taxon>
        <taxon>Gunneridae</taxon>
        <taxon>Pentapetalae</taxon>
        <taxon>asterids</taxon>
        <taxon>lamiids</taxon>
        <taxon>Lamiales</taxon>
        <taxon>Pedaliaceae</taxon>
        <taxon>Sesamum</taxon>
    </lineage>
</organism>
<protein>
    <submittedName>
        <fullName evidence="1">Uncharacterized protein</fullName>
    </submittedName>
</protein>
<dbReference type="PANTHER" id="PTHR21385:SF0">
    <property type="entry name" value="RE51073P"/>
    <property type="match status" value="1"/>
</dbReference>
<sequence length="311" mass="34938">MRSLETKISHIYRERNQAGDLFANQACLAEALAILSPKEIAGAKMHALSAYFVQWQKLFDTPNCLYHFKLPIRMALLCYFLSFSITNRPEGCSKAEIHICVKEIRKYACLSVFTMFFAFKSWEVGCDEKSSLKFIVPERGVEQHGNNRGAIIRSYDRLLGNCCPLATKKWGGSRESHGKCLADLCGALHCDFVMNLQSLKTKCNPAAAVRNRHLCENFSYANSVMPTLAQEQENLSLGEAGSVPVSSTWQFSTGFDVPSFILLDCIFVSKRNENPNNTAQAHLKTRTKTKALLMATVCLTLQFVSLQERRI</sequence>
<dbReference type="EMBL" id="JACGWL010000009">
    <property type="protein sequence ID" value="KAK4395723.1"/>
    <property type="molecule type" value="Genomic_DNA"/>
</dbReference>
<dbReference type="PANTHER" id="PTHR21385">
    <property type="entry name" value="ZINC FINGER PROTEIN-RELATED"/>
    <property type="match status" value="1"/>
</dbReference>
<keyword evidence="2" id="KW-1185">Reference proteome</keyword>
<reference evidence="1" key="2">
    <citation type="journal article" date="2024" name="Plant">
        <title>Genomic evolution and insights into agronomic trait innovations of Sesamum species.</title>
        <authorList>
            <person name="Miao H."/>
            <person name="Wang L."/>
            <person name="Qu L."/>
            <person name="Liu H."/>
            <person name="Sun Y."/>
            <person name="Le M."/>
            <person name="Wang Q."/>
            <person name="Wei S."/>
            <person name="Zheng Y."/>
            <person name="Lin W."/>
            <person name="Duan Y."/>
            <person name="Cao H."/>
            <person name="Xiong S."/>
            <person name="Wang X."/>
            <person name="Wei L."/>
            <person name="Li C."/>
            <person name="Ma Q."/>
            <person name="Ju M."/>
            <person name="Zhao R."/>
            <person name="Li G."/>
            <person name="Mu C."/>
            <person name="Tian Q."/>
            <person name="Mei H."/>
            <person name="Zhang T."/>
            <person name="Gao T."/>
            <person name="Zhang H."/>
        </authorList>
    </citation>
    <scope>NUCLEOTIDE SEQUENCE</scope>
    <source>
        <strain evidence="1">K16</strain>
    </source>
</reference>
<dbReference type="Proteomes" id="UP001289374">
    <property type="component" value="Unassembled WGS sequence"/>
</dbReference>
<evidence type="ECO:0000313" key="1">
    <source>
        <dbReference type="EMBL" id="KAK4395723.1"/>
    </source>
</evidence>
<proteinExistence type="predicted"/>
<evidence type="ECO:0000313" key="2">
    <source>
        <dbReference type="Proteomes" id="UP001289374"/>
    </source>
</evidence>
<name>A0AAE1WLD4_9LAMI</name>
<reference evidence="1" key="1">
    <citation type="submission" date="2020-06" db="EMBL/GenBank/DDBJ databases">
        <authorList>
            <person name="Li T."/>
            <person name="Hu X."/>
            <person name="Zhang T."/>
            <person name="Song X."/>
            <person name="Zhang H."/>
            <person name="Dai N."/>
            <person name="Sheng W."/>
            <person name="Hou X."/>
            <person name="Wei L."/>
        </authorList>
    </citation>
    <scope>NUCLEOTIDE SEQUENCE</scope>
    <source>
        <strain evidence="1">K16</strain>
        <tissue evidence="1">Leaf</tissue>
    </source>
</reference>